<feature type="transmembrane region" description="Helical" evidence="1">
    <location>
        <begin position="173"/>
        <end position="191"/>
    </location>
</feature>
<keyword evidence="4" id="KW-1185">Reference proteome</keyword>
<feature type="transmembrane region" description="Helical" evidence="1">
    <location>
        <begin position="123"/>
        <end position="143"/>
    </location>
</feature>
<proteinExistence type="predicted"/>
<feature type="transmembrane region" description="Helical" evidence="1">
    <location>
        <begin position="87"/>
        <end position="111"/>
    </location>
</feature>
<feature type="transmembrane region" description="Helical" evidence="1">
    <location>
        <begin position="6"/>
        <end position="22"/>
    </location>
</feature>
<dbReference type="AlphaFoldDB" id="A0A5D0RES3"/>
<organism evidence="3 4">
    <name type="scientific">Bizionia myxarmorum</name>
    <dbReference type="NCBI Taxonomy" id="291186"/>
    <lineage>
        <taxon>Bacteria</taxon>
        <taxon>Pseudomonadati</taxon>
        <taxon>Bacteroidota</taxon>
        <taxon>Flavobacteriia</taxon>
        <taxon>Flavobacteriales</taxon>
        <taxon>Flavobacteriaceae</taxon>
        <taxon>Bizionia</taxon>
    </lineage>
</organism>
<evidence type="ECO:0000259" key="2">
    <source>
        <dbReference type="Pfam" id="PF05569"/>
    </source>
</evidence>
<feature type="domain" description="Peptidase M56" evidence="2">
    <location>
        <begin position="147"/>
        <end position="249"/>
    </location>
</feature>
<sequence length="693" mass="79264">MEYLLKASALIVLFYVSYKWFLQGETFFNSNRWFLFSGLIIGLFLPLLVIPVYMEVAPQNFTPIIISDGSFTEQQIPEGISLTEVLFSIYGAGVLFFFGKFTINMLSLFTLIKRTSPKRSNGIHYVTTEAALAPFSFFNWIVYNPDSFKHEELQLILNHERVHVKQWHSLDVIFSQLFCIIFWFNPIIWFYKKELQQNLEFIADHEAQSETDCKQSYQRLLLKASIPTHQLVMTNNFYNSLIKKRIIMLHKSKSNILNSWKYALVIPALALFLMSFNTETVYVAKTVSLNETLTKSFTVSANTSNSELKEIETYFSDKTAKIKFTAISRNSDQTIKEVTIRTHHDGDTKFIKRMTVEPDNSETIKPFSIRLSEDEKDILFQFSEKETTSVSKDYLTFGEKATRLKSKKVLGEDDGLGENPLYIINGKHYRQQDLNQRKYNISESIEVINKKDAIKTYGEAGKDGVIIFNGKTTFETKKPENNFIVVITKDLSDSDLNATKKRFLEENVTLNFDKIKRNSDGELIGIRIKYESKVSKGAHSVNGESAIEPIQLKLDVENFNFNVSNMQPISQDAKILILLNDKEISRKEMDAIDPSTIIKTDVIKDNDLLEKYGDKGKNGVILITTGNAQNKVMEIQENVLIFINGKASTKKDMEALAPNAIQDMHVLKYEAAKAKYGDKGKYGAIEITTKNKK</sequence>
<dbReference type="EMBL" id="VSKK01000001">
    <property type="protein sequence ID" value="TYB79519.1"/>
    <property type="molecule type" value="Genomic_DNA"/>
</dbReference>
<dbReference type="OrthoDB" id="1522859at2"/>
<protein>
    <submittedName>
        <fullName evidence="3">M56 family metallopeptidase</fullName>
    </submittedName>
</protein>
<evidence type="ECO:0000313" key="3">
    <source>
        <dbReference type="EMBL" id="TYB79519.1"/>
    </source>
</evidence>
<evidence type="ECO:0000256" key="1">
    <source>
        <dbReference type="SAM" id="Phobius"/>
    </source>
</evidence>
<keyword evidence="1" id="KW-0812">Transmembrane</keyword>
<comment type="caution">
    <text evidence="3">The sequence shown here is derived from an EMBL/GenBank/DDBJ whole genome shotgun (WGS) entry which is preliminary data.</text>
</comment>
<accession>A0A5D0RES3</accession>
<dbReference type="RefSeq" id="WP_148403251.1">
    <property type="nucleotide sequence ID" value="NZ_VSKK01000001.1"/>
</dbReference>
<reference evidence="3 4" key="1">
    <citation type="submission" date="2019-08" db="EMBL/GenBank/DDBJ databases">
        <title>Genomes of Antarctic Bizionia species.</title>
        <authorList>
            <person name="Bowman J.P."/>
        </authorList>
    </citation>
    <scope>NUCLEOTIDE SEQUENCE [LARGE SCALE GENOMIC DNA]</scope>
    <source>
        <strain evidence="3 4">ADA-4</strain>
    </source>
</reference>
<feature type="transmembrane region" description="Helical" evidence="1">
    <location>
        <begin position="259"/>
        <end position="276"/>
    </location>
</feature>
<dbReference type="PANTHER" id="PTHR34978:SF3">
    <property type="entry name" value="SLR0241 PROTEIN"/>
    <property type="match status" value="1"/>
</dbReference>
<dbReference type="Proteomes" id="UP000323720">
    <property type="component" value="Unassembled WGS sequence"/>
</dbReference>
<dbReference type="Pfam" id="PF05569">
    <property type="entry name" value="Peptidase_M56"/>
    <property type="match status" value="1"/>
</dbReference>
<feature type="transmembrane region" description="Helical" evidence="1">
    <location>
        <begin position="34"/>
        <end position="54"/>
    </location>
</feature>
<dbReference type="PANTHER" id="PTHR34978">
    <property type="entry name" value="POSSIBLE SENSOR-TRANSDUCER PROTEIN BLAR"/>
    <property type="match status" value="1"/>
</dbReference>
<keyword evidence="1" id="KW-0472">Membrane</keyword>
<keyword evidence="1" id="KW-1133">Transmembrane helix</keyword>
<name>A0A5D0RES3_9FLAO</name>
<evidence type="ECO:0000313" key="4">
    <source>
        <dbReference type="Proteomes" id="UP000323720"/>
    </source>
</evidence>
<gene>
    <name evidence="3" type="ORF">ES674_07095</name>
</gene>
<dbReference type="InterPro" id="IPR052173">
    <property type="entry name" value="Beta-lactam_resp_regulator"/>
</dbReference>
<dbReference type="InterPro" id="IPR008756">
    <property type="entry name" value="Peptidase_M56"/>
</dbReference>
<dbReference type="CDD" id="cd07341">
    <property type="entry name" value="M56_BlaR1_MecR1_like"/>
    <property type="match status" value="1"/>
</dbReference>